<evidence type="ECO:0000256" key="8">
    <source>
        <dbReference type="ARBA" id="ARBA00022967"/>
    </source>
</evidence>
<feature type="domain" description="FMN-binding" evidence="17">
    <location>
        <begin position="114"/>
        <end position="207"/>
    </location>
</feature>
<dbReference type="InterPro" id="IPR007329">
    <property type="entry name" value="FMN-bd"/>
</dbReference>
<evidence type="ECO:0000313" key="18">
    <source>
        <dbReference type="EMBL" id="ADL11911.1"/>
    </source>
</evidence>
<dbReference type="OrthoDB" id="9794010at2"/>
<keyword evidence="11" id="KW-0915">Sodium</keyword>
<evidence type="ECO:0000256" key="4">
    <source>
        <dbReference type="ARBA" id="ARBA00022553"/>
    </source>
</evidence>
<keyword evidence="9 16" id="KW-1133">Transmembrane helix</keyword>
<evidence type="ECO:0000256" key="13">
    <source>
        <dbReference type="ARBA" id="ARBA00023075"/>
    </source>
</evidence>
<organism evidence="18 19">
    <name type="scientific">Acetohalobium arabaticum (strain ATCC 49924 / DSM 5501 / Z-7288)</name>
    <dbReference type="NCBI Taxonomy" id="574087"/>
    <lineage>
        <taxon>Bacteria</taxon>
        <taxon>Bacillati</taxon>
        <taxon>Bacillota</taxon>
        <taxon>Clostridia</taxon>
        <taxon>Halanaerobiales</taxon>
        <taxon>Halobacteroidaceae</taxon>
        <taxon>Acetohalobium</taxon>
    </lineage>
</organism>
<evidence type="ECO:0000256" key="10">
    <source>
        <dbReference type="ARBA" id="ARBA00023027"/>
    </source>
</evidence>
<dbReference type="eggNOG" id="COG2869">
    <property type="taxonomic scope" value="Bacteria"/>
</dbReference>
<evidence type="ECO:0000256" key="6">
    <source>
        <dbReference type="ARBA" id="ARBA00022643"/>
    </source>
</evidence>
<accession>D9QUB8</accession>
<feature type="transmembrane region" description="Helical" evidence="16">
    <location>
        <begin position="30"/>
        <end position="50"/>
    </location>
</feature>
<dbReference type="GO" id="GO:0016020">
    <property type="term" value="C:membrane"/>
    <property type="evidence" value="ECO:0007669"/>
    <property type="project" value="InterPro"/>
</dbReference>
<keyword evidence="12" id="KW-0406">Ion transport</keyword>
<keyword evidence="6" id="KW-0288">FMN</keyword>
<keyword evidence="2" id="KW-1003">Cell membrane</keyword>
<keyword evidence="13" id="KW-0830">Ubiquinone</keyword>
<keyword evidence="7 16" id="KW-0812">Transmembrane</keyword>
<evidence type="ECO:0000256" key="5">
    <source>
        <dbReference type="ARBA" id="ARBA00022630"/>
    </source>
</evidence>
<evidence type="ECO:0000256" key="9">
    <source>
        <dbReference type="ARBA" id="ARBA00022989"/>
    </source>
</evidence>
<evidence type="ECO:0000256" key="14">
    <source>
        <dbReference type="ARBA" id="ARBA00023136"/>
    </source>
</evidence>
<evidence type="ECO:0000256" key="1">
    <source>
        <dbReference type="ARBA" id="ARBA00022448"/>
    </source>
</evidence>
<dbReference type="Pfam" id="PF04205">
    <property type="entry name" value="FMN_bind"/>
    <property type="match status" value="1"/>
</dbReference>
<evidence type="ECO:0000313" key="19">
    <source>
        <dbReference type="Proteomes" id="UP000001661"/>
    </source>
</evidence>
<keyword evidence="19" id="KW-1185">Reference proteome</keyword>
<evidence type="ECO:0000256" key="16">
    <source>
        <dbReference type="SAM" id="Phobius"/>
    </source>
</evidence>
<dbReference type="GO" id="GO:0006814">
    <property type="term" value="P:sodium ion transport"/>
    <property type="evidence" value="ECO:0007669"/>
    <property type="project" value="UniProtKB-KW"/>
</dbReference>
<dbReference type="AlphaFoldDB" id="D9QUB8"/>
<protein>
    <submittedName>
        <fullName evidence="18">FMN-binding domain protein</fullName>
    </submittedName>
</protein>
<keyword evidence="4" id="KW-0597">Phosphoprotein</keyword>
<evidence type="ECO:0000256" key="11">
    <source>
        <dbReference type="ARBA" id="ARBA00023053"/>
    </source>
</evidence>
<keyword evidence="5" id="KW-0285">Flavoprotein</keyword>
<dbReference type="EMBL" id="CP002105">
    <property type="protein sequence ID" value="ADL11911.1"/>
    <property type="molecule type" value="Genomic_DNA"/>
</dbReference>
<keyword evidence="10" id="KW-0520">NAD</keyword>
<dbReference type="GO" id="GO:0016655">
    <property type="term" value="F:oxidoreductase activity, acting on NAD(P)H, quinone or similar compound as acceptor"/>
    <property type="evidence" value="ECO:0007669"/>
    <property type="project" value="InterPro"/>
</dbReference>
<evidence type="ECO:0000256" key="15">
    <source>
        <dbReference type="ARBA" id="ARBA00023201"/>
    </source>
</evidence>
<reference evidence="18 19" key="1">
    <citation type="journal article" date="2010" name="Stand. Genomic Sci.">
        <title>Complete genome sequence of Acetohalobium arabaticum type strain (Z-7288).</title>
        <authorList>
            <person name="Sikorski J."/>
            <person name="Lapidus A."/>
            <person name="Chertkov O."/>
            <person name="Lucas S."/>
            <person name="Copeland A."/>
            <person name="Glavina Del Rio T."/>
            <person name="Nolan M."/>
            <person name="Tice H."/>
            <person name="Cheng J.F."/>
            <person name="Han C."/>
            <person name="Brambilla E."/>
            <person name="Pitluck S."/>
            <person name="Liolios K."/>
            <person name="Ivanova N."/>
            <person name="Mavromatis K."/>
            <person name="Mikhailova N."/>
            <person name="Pati A."/>
            <person name="Bruce D."/>
            <person name="Detter C."/>
            <person name="Tapia R."/>
            <person name="Goodwin L."/>
            <person name="Chen A."/>
            <person name="Palaniappan K."/>
            <person name="Land M."/>
            <person name="Hauser L."/>
            <person name="Chang Y.J."/>
            <person name="Jeffries C.D."/>
            <person name="Rohde M."/>
            <person name="Goker M."/>
            <person name="Spring S."/>
            <person name="Woyke T."/>
            <person name="Bristow J."/>
            <person name="Eisen J.A."/>
            <person name="Markowitz V."/>
            <person name="Hugenholtz P."/>
            <person name="Kyrpides N.C."/>
            <person name="Klenk H.P."/>
        </authorList>
    </citation>
    <scope>NUCLEOTIDE SEQUENCE [LARGE SCALE GENOMIC DNA]</scope>
    <source>
        <strain evidence="19">ATCC 49924 / DSM 5501 / Z-7288</strain>
    </source>
</reference>
<name>D9QUB8_ACEAZ</name>
<keyword evidence="3" id="KW-0997">Cell inner membrane</keyword>
<evidence type="ECO:0000256" key="12">
    <source>
        <dbReference type="ARBA" id="ARBA00023065"/>
    </source>
</evidence>
<keyword evidence="15" id="KW-0739">Sodium transport</keyword>
<evidence type="ECO:0000259" key="17">
    <source>
        <dbReference type="SMART" id="SM00900"/>
    </source>
</evidence>
<dbReference type="Proteomes" id="UP000001661">
    <property type="component" value="Chromosome"/>
</dbReference>
<dbReference type="InterPro" id="IPR010204">
    <property type="entry name" value="NqrC"/>
</dbReference>
<keyword evidence="1" id="KW-0813">Transport</keyword>
<dbReference type="KEGG" id="aar:Acear_0364"/>
<evidence type="ECO:0000256" key="2">
    <source>
        <dbReference type="ARBA" id="ARBA00022475"/>
    </source>
</evidence>
<dbReference type="HOGENOM" id="CLU_077882_0_2_9"/>
<proteinExistence type="predicted"/>
<dbReference type="PANTHER" id="PTHR37838">
    <property type="entry name" value="NA(+)-TRANSLOCATING NADH-QUINONE REDUCTASE SUBUNIT C"/>
    <property type="match status" value="1"/>
</dbReference>
<dbReference type="SMART" id="SM00900">
    <property type="entry name" value="FMN_bind"/>
    <property type="match status" value="1"/>
</dbReference>
<dbReference type="GO" id="GO:0010181">
    <property type="term" value="F:FMN binding"/>
    <property type="evidence" value="ECO:0007669"/>
    <property type="project" value="InterPro"/>
</dbReference>
<keyword evidence="14 16" id="KW-0472">Membrane</keyword>
<dbReference type="STRING" id="574087.Acear_0364"/>
<dbReference type="PANTHER" id="PTHR37838:SF1">
    <property type="entry name" value="NA(+)-TRANSLOCATING NADH-QUINONE REDUCTASE SUBUNIT C"/>
    <property type="match status" value="1"/>
</dbReference>
<evidence type="ECO:0000256" key="3">
    <source>
        <dbReference type="ARBA" id="ARBA00022519"/>
    </source>
</evidence>
<keyword evidence="8" id="KW-1278">Translocase</keyword>
<sequence length="214" mass="23552">MMGSFTMKTNTNLEQEVQTKDILLGKAKMIIFMLILGLVAAALLAGLGSYTKPLVEKNKELRTMQKVLESINVDYSSDNLTKVFKEKVEVVNEGEYKFYKTKEGEVAFKFEGEGIWAPIVGFAALDSDMETLEGISIMSQGETPGLGGRITEDWFLNQFKGLKRNPKIVVLKASKTADNPNEVDGIAGATLSGKALQKILNKNIEVALQKLEVN</sequence>
<gene>
    <name evidence="18" type="ordered locus">Acear_0364</name>
</gene>
<evidence type="ECO:0000256" key="7">
    <source>
        <dbReference type="ARBA" id="ARBA00022692"/>
    </source>
</evidence>